<dbReference type="InterPro" id="IPR003660">
    <property type="entry name" value="HAMP_dom"/>
</dbReference>
<evidence type="ECO:0000256" key="2">
    <source>
        <dbReference type="ARBA" id="ARBA00022481"/>
    </source>
</evidence>
<evidence type="ECO:0000313" key="7">
    <source>
        <dbReference type="EMBL" id="QID17565.1"/>
    </source>
</evidence>
<dbReference type="RefSeq" id="WP_173764728.1">
    <property type="nucleotide sequence ID" value="NZ_CP048836.1"/>
</dbReference>
<evidence type="ECO:0000256" key="1">
    <source>
        <dbReference type="ARBA" id="ARBA00004370"/>
    </source>
</evidence>
<dbReference type="Gene3D" id="1.20.120.1530">
    <property type="match status" value="2"/>
</dbReference>
<dbReference type="GO" id="GO:0005886">
    <property type="term" value="C:plasma membrane"/>
    <property type="evidence" value="ECO:0007669"/>
    <property type="project" value="TreeGrafter"/>
</dbReference>
<dbReference type="CDD" id="cd06225">
    <property type="entry name" value="HAMP"/>
    <property type="match status" value="1"/>
</dbReference>
<dbReference type="PRINTS" id="PR00260">
    <property type="entry name" value="CHEMTRNSDUCR"/>
</dbReference>
<dbReference type="GO" id="GO:0004888">
    <property type="term" value="F:transmembrane signaling receptor activity"/>
    <property type="evidence" value="ECO:0007669"/>
    <property type="project" value="InterPro"/>
</dbReference>
<dbReference type="PROSITE" id="PS50111">
    <property type="entry name" value="CHEMOTAXIS_TRANSDUC_2"/>
    <property type="match status" value="1"/>
</dbReference>
<keyword evidence="2" id="KW-0488">Methylation</keyword>
<dbReference type="SUPFAM" id="SSF158472">
    <property type="entry name" value="HAMP domain-like"/>
    <property type="match status" value="1"/>
</dbReference>
<evidence type="ECO:0000256" key="4">
    <source>
        <dbReference type="PROSITE-ProRule" id="PRU00284"/>
    </source>
</evidence>
<dbReference type="GO" id="GO:0006935">
    <property type="term" value="P:chemotaxis"/>
    <property type="evidence" value="ECO:0007669"/>
    <property type="project" value="InterPro"/>
</dbReference>
<dbReference type="EMBL" id="CP048836">
    <property type="protein sequence ID" value="QID17565.1"/>
    <property type="molecule type" value="Genomic_DNA"/>
</dbReference>
<protein>
    <submittedName>
        <fullName evidence="7">HAMP domain-containing protein</fullName>
    </submittedName>
</protein>
<sequence length="478" mass="51483">MKTSSSPSEAGTDARIGRLLEVVRHVAEGQLTGRITHIGEKDEIGELCWHVNNMLDQLESCFREQQTVMANASAGHYDRKVQTAGLHGEFRRALERNQGSIDMLAANARAKAEAERVERQAQEEIAALIGAAARGDFTQRIDVGGKDGFFLTLAEDVNSLMETTEQGLSDVASVLRAIAEGDLTERIDTDYEGIFGQLKEDTNLTTENLKGIIREIQEAASSINVSVSEIADGNQDLSRRTEDQAASLEETSSSMAELNTTIASNAENAAHARSMADGSRQRVSASRDAMSRLVATMKEIQTGSEQIANIVSLIESIAFQTNILALNAAVEAARAGDQGRGFAVVASEVRNLAQKSSDAAKEIKTLIASSRASVAEGSKEVGQMESVIKEAADAFEKLNHVVAEIAEASKEQALGIDQVTTAVARMDDVTQQNAALVEEAAAAADSLRDQAHGLDQATRRFRLEREVARRPVRMAFGR</sequence>
<evidence type="ECO:0000256" key="3">
    <source>
        <dbReference type="ARBA" id="ARBA00029447"/>
    </source>
</evidence>
<dbReference type="InterPro" id="IPR004090">
    <property type="entry name" value="Chemotax_Me-accpt_rcpt"/>
</dbReference>
<reference evidence="7 8" key="1">
    <citation type="submission" date="2020-02" db="EMBL/GenBank/DDBJ databases">
        <title>Nitrogenibacter mangrovi gen. nov., sp. nov. isolated from mangrove sediment, a denitrifying betaproteobacterium.</title>
        <authorList>
            <person name="Liao H."/>
            <person name="Tian Y."/>
        </authorList>
    </citation>
    <scope>NUCLEOTIDE SEQUENCE [LARGE SCALE GENOMIC DNA]</scope>
    <source>
        <strain evidence="7 8">M9-3-2</strain>
    </source>
</reference>
<dbReference type="PANTHER" id="PTHR43531:SF14">
    <property type="entry name" value="METHYL-ACCEPTING CHEMOTAXIS PROTEIN I-RELATED"/>
    <property type="match status" value="1"/>
</dbReference>
<evidence type="ECO:0000259" key="6">
    <source>
        <dbReference type="PROSITE" id="PS50885"/>
    </source>
</evidence>
<keyword evidence="8" id="KW-1185">Reference proteome</keyword>
<comment type="subcellular location">
    <subcellularLocation>
        <location evidence="1">Membrane</location>
    </subcellularLocation>
</comment>
<dbReference type="SUPFAM" id="SSF58104">
    <property type="entry name" value="Methyl-accepting chemotaxis protein (MCP) signaling domain"/>
    <property type="match status" value="1"/>
</dbReference>
<dbReference type="Pfam" id="PF18947">
    <property type="entry name" value="HAMP_2"/>
    <property type="match status" value="1"/>
</dbReference>
<feature type="domain" description="HAMP" evidence="6">
    <location>
        <begin position="10"/>
        <end position="63"/>
    </location>
</feature>
<dbReference type="FunFam" id="1.10.287.950:FF:000001">
    <property type="entry name" value="Methyl-accepting chemotaxis sensory transducer"/>
    <property type="match status" value="1"/>
</dbReference>
<dbReference type="Pfam" id="PF00015">
    <property type="entry name" value="MCPsignal"/>
    <property type="match status" value="1"/>
</dbReference>
<name>A0A6C1B3Z5_9RHOO</name>
<feature type="domain" description="HAMP" evidence="6">
    <location>
        <begin position="162"/>
        <end position="214"/>
    </location>
</feature>
<dbReference type="AlphaFoldDB" id="A0A6C1B3Z5"/>
<dbReference type="SMART" id="SM00283">
    <property type="entry name" value="MA"/>
    <property type="match status" value="1"/>
</dbReference>
<dbReference type="Proteomes" id="UP000501991">
    <property type="component" value="Chromosome"/>
</dbReference>
<evidence type="ECO:0000259" key="5">
    <source>
        <dbReference type="PROSITE" id="PS50111"/>
    </source>
</evidence>
<evidence type="ECO:0000313" key="8">
    <source>
        <dbReference type="Proteomes" id="UP000501991"/>
    </source>
</evidence>
<proteinExistence type="inferred from homology"/>
<accession>A0A6C1B3Z5</accession>
<dbReference type="CDD" id="cd11386">
    <property type="entry name" value="MCP_signal"/>
    <property type="match status" value="1"/>
</dbReference>
<keyword evidence="4" id="KW-0807">Transducer</keyword>
<dbReference type="InterPro" id="IPR004089">
    <property type="entry name" value="MCPsignal_dom"/>
</dbReference>
<dbReference type="InterPro" id="IPR051310">
    <property type="entry name" value="MCP_chemotaxis"/>
</dbReference>
<dbReference type="PROSITE" id="PS50885">
    <property type="entry name" value="HAMP"/>
    <property type="match status" value="2"/>
</dbReference>
<dbReference type="KEGG" id="azq:G3580_07850"/>
<dbReference type="Gene3D" id="1.10.287.950">
    <property type="entry name" value="Methyl-accepting chemotaxis protein"/>
    <property type="match status" value="1"/>
</dbReference>
<feature type="domain" description="Methyl-accepting transducer" evidence="5">
    <location>
        <begin position="219"/>
        <end position="448"/>
    </location>
</feature>
<comment type="similarity">
    <text evidence="3">Belongs to the methyl-accepting chemotaxis (MCP) protein family.</text>
</comment>
<dbReference type="PANTHER" id="PTHR43531">
    <property type="entry name" value="PROTEIN ICFG"/>
    <property type="match status" value="1"/>
</dbReference>
<gene>
    <name evidence="7" type="ORF">G3580_07850</name>
</gene>
<dbReference type="SMART" id="SM00304">
    <property type="entry name" value="HAMP"/>
    <property type="match status" value="2"/>
</dbReference>
<dbReference type="GO" id="GO:0007165">
    <property type="term" value="P:signal transduction"/>
    <property type="evidence" value="ECO:0007669"/>
    <property type="project" value="UniProtKB-KW"/>
</dbReference>
<dbReference type="Pfam" id="PF00672">
    <property type="entry name" value="HAMP"/>
    <property type="match status" value="1"/>
</dbReference>
<organism evidence="7 8">
    <name type="scientific">Nitrogeniibacter mangrovi</name>
    <dbReference type="NCBI Taxonomy" id="2016596"/>
    <lineage>
        <taxon>Bacteria</taxon>
        <taxon>Pseudomonadati</taxon>
        <taxon>Pseudomonadota</taxon>
        <taxon>Betaproteobacteria</taxon>
        <taxon>Rhodocyclales</taxon>
        <taxon>Zoogloeaceae</taxon>
        <taxon>Nitrogeniibacter</taxon>
    </lineage>
</organism>